<dbReference type="SUPFAM" id="SSF55961">
    <property type="entry name" value="Bet v1-like"/>
    <property type="match status" value="1"/>
</dbReference>
<protein>
    <submittedName>
        <fullName evidence="9">Phenylpropionate dioxygenase, large terminal subunit</fullName>
    </submittedName>
</protein>
<evidence type="ECO:0000313" key="10">
    <source>
        <dbReference type="Proteomes" id="UP000183926"/>
    </source>
</evidence>
<evidence type="ECO:0000256" key="7">
    <source>
        <dbReference type="ARBA" id="ARBA00023014"/>
    </source>
</evidence>
<name>A0A1I7FIG3_9PROT</name>
<evidence type="ECO:0000256" key="4">
    <source>
        <dbReference type="ARBA" id="ARBA00022723"/>
    </source>
</evidence>
<dbReference type="Pfam" id="PF00355">
    <property type="entry name" value="Rieske"/>
    <property type="match status" value="1"/>
</dbReference>
<accession>A0A1I7FIG3</accession>
<reference evidence="9 10" key="1">
    <citation type="submission" date="2016-10" db="EMBL/GenBank/DDBJ databases">
        <authorList>
            <person name="de Groot N.N."/>
        </authorList>
    </citation>
    <scope>NUCLEOTIDE SEQUENCE [LARGE SCALE GENOMIC DNA]</scope>
    <source>
        <strain evidence="9 10">Nm24</strain>
    </source>
</reference>
<evidence type="ECO:0000256" key="5">
    <source>
        <dbReference type="ARBA" id="ARBA00023002"/>
    </source>
</evidence>
<dbReference type="SUPFAM" id="SSF50022">
    <property type="entry name" value="ISP domain"/>
    <property type="match status" value="1"/>
</dbReference>
<dbReference type="Gene3D" id="3.90.380.10">
    <property type="entry name" value="Naphthalene 1,2-dioxygenase Alpha Subunit, Chain A, domain 1"/>
    <property type="match status" value="1"/>
</dbReference>
<feature type="domain" description="Rieske" evidence="8">
    <location>
        <begin position="41"/>
        <end position="141"/>
    </location>
</feature>
<dbReference type="GO" id="GO:0051537">
    <property type="term" value="F:2 iron, 2 sulfur cluster binding"/>
    <property type="evidence" value="ECO:0007669"/>
    <property type="project" value="UniProtKB-KW"/>
</dbReference>
<dbReference type="EMBL" id="FPBL01000001">
    <property type="protein sequence ID" value="SFU35960.1"/>
    <property type="molecule type" value="Genomic_DNA"/>
</dbReference>
<evidence type="ECO:0000313" key="9">
    <source>
        <dbReference type="EMBL" id="SFU35960.1"/>
    </source>
</evidence>
<gene>
    <name evidence="9" type="ORF">SAMN05216339_101518</name>
</gene>
<organism evidence="9 10">
    <name type="scientific">Nitrosomonas eutropha</name>
    <dbReference type="NCBI Taxonomy" id="916"/>
    <lineage>
        <taxon>Bacteria</taxon>
        <taxon>Pseudomonadati</taxon>
        <taxon>Pseudomonadota</taxon>
        <taxon>Betaproteobacteria</taxon>
        <taxon>Nitrosomonadales</taxon>
        <taxon>Nitrosomonadaceae</taxon>
        <taxon>Nitrosomonas</taxon>
    </lineage>
</organism>
<dbReference type="InterPro" id="IPR036922">
    <property type="entry name" value="Rieske_2Fe-2S_sf"/>
</dbReference>
<evidence type="ECO:0000256" key="1">
    <source>
        <dbReference type="ARBA" id="ARBA00001962"/>
    </source>
</evidence>
<evidence type="ECO:0000259" key="8">
    <source>
        <dbReference type="PROSITE" id="PS51296"/>
    </source>
</evidence>
<dbReference type="Proteomes" id="UP000183926">
    <property type="component" value="Unassembled WGS sequence"/>
</dbReference>
<dbReference type="Gene3D" id="2.102.10.10">
    <property type="entry name" value="Rieske [2Fe-2S] iron-sulphur domain"/>
    <property type="match status" value="1"/>
</dbReference>
<sequence length="368" mass="43029">MSGFVHTSDITVTHPQLSVDWYLDPRIFELEKQLLFDQGSGYVGHELMVPETGDYYVLAAQNNAKVLVRNENGIELLSNICRHRQAIILEGRGNSRNIVCPIHRWTYAMDGKLLGAPHFSKNPCLNLSKTALQHWNGLIFTGKRDVNQDLAGMKVRDELDFSGYVLDRVQIEQYQCNWKTFIEVYLEDYHVDPFHPGLGHFVDTRQLEWEFSDWYSVQTVGVNPDFNRAGSEIYQKWHTQVLQHNNQQVPRHGAIWLLYYPNVMVEWYPNTLIVSTILPTGIEQCMNVVEFYYPEEIVLFEREFVEREQAAYQETAREDDEICKRITAGRRALHQQGINETGPYQMPMEAGMEHFHHFLRRELEQHLP</sequence>
<dbReference type="GO" id="GO:0005506">
    <property type="term" value="F:iron ion binding"/>
    <property type="evidence" value="ECO:0007669"/>
    <property type="project" value="InterPro"/>
</dbReference>
<keyword evidence="7" id="KW-0411">Iron-sulfur</keyword>
<keyword evidence="6" id="KW-0408">Iron</keyword>
<dbReference type="Pfam" id="PF00848">
    <property type="entry name" value="Ring_hydroxyl_A"/>
    <property type="match status" value="1"/>
</dbReference>
<keyword evidence="4" id="KW-0479">Metal-binding</keyword>
<dbReference type="PANTHER" id="PTHR43756:SF5">
    <property type="entry name" value="CHOLINE MONOOXYGENASE, CHLOROPLASTIC"/>
    <property type="match status" value="1"/>
</dbReference>
<dbReference type="CDD" id="cd03469">
    <property type="entry name" value="Rieske_RO_Alpha_N"/>
    <property type="match status" value="1"/>
</dbReference>
<dbReference type="InterPro" id="IPR001663">
    <property type="entry name" value="Rng_hydr_dOase-A"/>
</dbReference>
<dbReference type="InterPro" id="IPR015879">
    <property type="entry name" value="Ring_hydroxy_dOase_asu_C_dom"/>
</dbReference>
<dbReference type="AlphaFoldDB" id="A0A1I7FIG3"/>
<evidence type="ECO:0000256" key="2">
    <source>
        <dbReference type="ARBA" id="ARBA00008751"/>
    </source>
</evidence>
<evidence type="ECO:0000256" key="6">
    <source>
        <dbReference type="ARBA" id="ARBA00023004"/>
    </source>
</evidence>
<dbReference type="InterPro" id="IPR017941">
    <property type="entry name" value="Rieske_2Fe-2S"/>
</dbReference>
<dbReference type="CDD" id="cd00680">
    <property type="entry name" value="RHO_alpha_C"/>
    <property type="match status" value="1"/>
</dbReference>
<dbReference type="OrthoDB" id="9769355at2"/>
<proteinExistence type="inferred from homology"/>
<comment type="cofactor">
    <cofactor evidence="1">
        <name>Fe cation</name>
        <dbReference type="ChEBI" id="CHEBI:24875"/>
    </cofactor>
</comment>
<keyword evidence="5" id="KW-0560">Oxidoreductase</keyword>
<evidence type="ECO:0000256" key="3">
    <source>
        <dbReference type="ARBA" id="ARBA00022714"/>
    </source>
</evidence>
<comment type="similarity">
    <text evidence="2">Belongs to the bacterial ring-hydroxylating dioxygenase alpha subunit family.</text>
</comment>
<dbReference type="RefSeq" id="WP_074926726.1">
    <property type="nucleotide sequence ID" value="NZ_FPBL01000001.1"/>
</dbReference>
<dbReference type="GO" id="GO:0051213">
    <property type="term" value="F:dioxygenase activity"/>
    <property type="evidence" value="ECO:0007669"/>
    <property type="project" value="UniProtKB-KW"/>
</dbReference>
<keyword evidence="3" id="KW-0001">2Fe-2S</keyword>
<dbReference type="PANTHER" id="PTHR43756">
    <property type="entry name" value="CHOLINE MONOOXYGENASE, CHLOROPLASTIC"/>
    <property type="match status" value="1"/>
</dbReference>
<keyword evidence="9" id="KW-0223">Dioxygenase</keyword>
<dbReference type="PROSITE" id="PS51296">
    <property type="entry name" value="RIESKE"/>
    <property type="match status" value="1"/>
</dbReference>